<evidence type="ECO:0000256" key="4">
    <source>
        <dbReference type="ARBA" id="ARBA00022837"/>
    </source>
</evidence>
<comment type="similarity">
    <text evidence="1">Belongs to the sulfatase family.</text>
</comment>
<dbReference type="Gene3D" id="3.40.720.10">
    <property type="entry name" value="Alkaline Phosphatase, subunit A"/>
    <property type="match status" value="1"/>
</dbReference>
<evidence type="ECO:0000259" key="6">
    <source>
        <dbReference type="Pfam" id="PF00884"/>
    </source>
</evidence>
<evidence type="ECO:0000256" key="1">
    <source>
        <dbReference type="ARBA" id="ARBA00008779"/>
    </source>
</evidence>
<dbReference type="EMBL" id="CP021392">
    <property type="protein sequence ID" value="AUD80404.1"/>
    <property type="molecule type" value="Genomic_DNA"/>
</dbReference>
<keyword evidence="4" id="KW-0106">Calcium</keyword>
<dbReference type="RefSeq" id="WP_228550432.1">
    <property type="nucleotide sequence ID" value="NZ_BCXM01000020.1"/>
</dbReference>
<dbReference type="InterPro" id="IPR000917">
    <property type="entry name" value="Sulfatase_N"/>
</dbReference>
<dbReference type="PROSITE" id="PS00523">
    <property type="entry name" value="SULFATASE_1"/>
    <property type="match status" value="1"/>
</dbReference>
<accession>A0A0L0LU26</accession>
<evidence type="ECO:0000313" key="9">
    <source>
        <dbReference type="Proteomes" id="UP000232496"/>
    </source>
</evidence>
<feature type="compositionally biased region" description="Basic and acidic residues" evidence="5">
    <location>
        <begin position="1"/>
        <end position="13"/>
    </location>
</feature>
<dbReference type="PANTHER" id="PTHR42693:SF33">
    <property type="entry name" value="ARYLSULFATASE"/>
    <property type="match status" value="1"/>
</dbReference>
<dbReference type="InterPro" id="IPR017850">
    <property type="entry name" value="Alkaline_phosphatase_core_sf"/>
</dbReference>
<dbReference type="SUPFAM" id="SSF53649">
    <property type="entry name" value="Alkaline phosphatase-like"/>
    <property type="match status" value="1"/>
</dbReference>
<name>A0A0L0LU26_BIFBR</name>
<feature type="region of interest" description="Disordered" evidence="5">
    <location>
        <begin position="1"/>
        <end position="21"/>
    </location>
</feature>
<evidence type="ECO:0000256" key="3">
    <source>
        <dbReference type="ARBA" id="ARBA00022801"/>
    </source>
</evidence>
<dbReference type="InterPro" id="IPR024607">
    <property type="entry name" value="Sulfatase_CS"/>
</dbReference>
<dbReference type="GO" id="GO:0046872">
    <property type="term" value="F:metal ion binding"/>
    <property type="evidence" value="ECO:0007669"/>
    <property type="project" value="UniProtKB-KW"/>
</dbReference>
<proteinExistence type="inferred from homology"/>
<dbReference type="EMBL" id="CP023198">
    <property type="protein sequence ID" value="AUE17929.1"/>
    <property type="molecule type" value="Genomic_DNA"/>
</dbReference>
<evidence type="ECO:0000256" key="5">
    <source>
        <dbReference type="SAM" id="MobiDB-lite"/>
    </source>
</evidence>
<keyword evidence="2" id="KW-0479">Metal-binding</keyword>
<keyword evidence="3" id="KW-0378">Hydrolase</keyword>
<evidence type="ECO:0000313" key="7">
    <source>
        <dbReference type="EMBL" id="AUD80404.1"/>
    </source>
</evidence>
<dbReference type="Proteomes" id="UP000232609">
    <property type="component" value="Chromosome"/>
</dbReference>
<dbReference type="Pfam" id="PF00884">
    <property type="entry name" value="Sulfatase"/>
    <property type="match status" value="1"/>
</dbReference>
<reference evidence="7 10" key="1">
    <citation type="submission" date="2017-05" db="EMBL/GenBank/DDBJ databases">
        <title>Comparative genomics and methylome analysis of the gut commensal Bifidobacterium breve.</title>
        <authorList>
            <person name="Bottacini F."/>
            <person name="Morrissey R."/>
            <person name="Roberts R.J."/>
            <person name="James K."/>
            <person name="van Breen J."/>
            <person name="Egan M."/>
            <person name="Lambert J."/>
            <person name="van Limpt K."/>
            <person name="Stanton C."/>
            <person name="Knol J."/>
            <person name="O' Connell Motherway M."/>
            <person name="van Sinderen D."/>
        </authorList>
    </citation>
    <scope>NUCLEOTIDE SEQUENCE [LARGE SCALE GENOMIC DNA]</scope>
    <source>
        <strain evidence="8 9">DRBB29</strain>
        <strain evidence="7 10">NRBB51</strain>
    </source>
</reference>
<dbReference type="AlphaFoldDB" id="A0A0L0LU26"/>
<dbReference type="GO" id="GO:0004065">
    <property type="term" value="F:arylsulfatase activity"/>
    <property type="evidence" value="ECO:0007669"/>
    <property type="project" value="TreeGrafter"/>
</dbReference>
<dbReference type="CDD" id="cd16149">
    <property type="entry name" value="sulfatase_like"/>
    <property type="match status" value="1"/>
</dbReference>
<feature type="domain" description="Sulfatase N-terminal" evidence="6">
    <location>
        <begin position="20"/>
        <end position="360"/>
    </location>
</feature>
<organism evidence="7 10">
    <name type="scientific">Bifidobacterium breve</name>
    <dbReference type="NCBI Taxonomy" id="1685"/>
    <lineage>
        <taxon>Bacteria</taxon>
        <taxon>Bacillati</taxon>
        <taxon>Actinomycetota</taxon>
        <taxon>Actinomycetes</taxon>
        <taxon>Bifidobacteriales</taxon>
        <taxon>Bifidobacteriaceae</taxon>
        <taxon>Bifidobacterium</taxon>
    </lineage>
</organism>
<gene>
    <name evidence="8" type="ORF">DRBB29_0359</name>
    <name evidence="7" type="ORF">NRBB51_0294</name>
</gene>
<dbReference type="InterPro" id="IPR050738">
    <property type="entry name" value="Sulfatase"/>
</dbReference>
<evidence type="ECO:0000313" key="10">
    <source>
        <dbReference type="Proteomes" id="UP000232609"/>
    </source>
</evidence>
<evidence type="ECO:0000313" key="8">
    <source>
        <dbReference type="EMBL" id="AUE17929.1"/>
    </source>
</evidence>
<sequence length="493" mass="55108">MSSDMTHDSRSDTETGTSRPNFLVVMTDDQGPWALTRTMPELVTPTVDELVKTGTIFDNFYCASPVCSPARASLLTGRMPSAHGVHDWLIPGEEQPDPHEEEYLGGLLTLPEVLHEAGYVCAMSGKWHVGTSRRPAPGFDFWYAHRKGGGPYFDAPIWDDHGNKRDEPRYFTDAVADEACRFLDDYASGNIAGRTTSNSPFYMQVNFTAPHHPWVGSHPQELCDLYSGCDFASVPREPPHPWSKPRTEFYEAFDDPVPQLRGYAASLSGVDRALRLLLDKLDEHDLASDTVIVYMADNGFSCGHHGIWGKGNGTYPLNFWENSVRVPFIIRLPGQTEAHEVSDHVSATGFMSTICELAGVDPADDPLRAGSSFANLARSGVDDAKRESVMVFDEYGGGRMVRSGDYKLIERYDGPGELYHLGNDPEERENLYGTATHAHMQNELHDRLREWFAHHETAADSAWAHDVQGWGQLVPLRRGYDDKHMYVHGLHLR</sequence>
<protein>
    <submittedName>
        <fullName evidence="7">Sulfatase family protein</fullName>
    </submittedName>
</protein>
<evidence type="ECO:0000256" key="2">
    <source>
        <dbReference type="ARBA" id="ARBA00022723"/>
    </source>
</evidence>
<dbReference type="Proteomes" id="UP000232496">
    <property type="component" value="Chromosome"/>
</dbReference>
<dbReference type="PANTHER" id="PTHR42693">
    <property type="entry name" value="ARYLSULFATASE FAMILY MEMBER"/>
    <property type="match status" value="1"/>
</dbReference>